<gene>
    <name evidence="1" type="ORF">UTRI_06545</name>
</gene>
<name>A0A5C3EMU1_9BASI</name>
<evidence type="ECO:0000313" key="2">
    <source>
        <dbReference type="Proteomes" id="UP000324022"/>
    </source>
</evidence>
<sequence length="118" mass="12547">MWNLLAVTSEPELLHTVTSVADLSHAVEQGLAARLFISAMKGCCGTANQPATMPQRLPATLWEDNGSASSSGSQLPVPLLNPRLAWPTSELLSFREAETAIQTSLYGQNPSSVGNKIV</sequence>
<dbReference type="EMBL" id="OOIN01000038">
    <property type="protein sequence ID" value="SPO31415.1"/>
    <property type="molecule type" value="Genomic_DNA"/>
</dbReference>
<proteinExistence type="predicted"/>
<keyword evidence="2" id="KW-1185">Reference proteome</keyword>
<reference evidence="1 2" key="1">
    <citation type="submission" date="2018-03" db="EMBL/GenBank/DDBJ databases">
        <authorList>
            <person name="Guldener U."/>
        </authorList>
    </citation>
    <scope>NUCLEOTIDE SEQUENCE [LARGE SCALE GENOMIC DNA]</scope>
    <source>
        <strain evidence="1 2">NBRC100155</strain>
    </source>
</reference>
<organism evidence="1 2">
    <name type="scientific">Ustilago trichophora</name>
    <dbReference type="NCBI Taxonomy" id="86804"/>
    <lineage>
        <taxon>Eukaryota</taxon>
        <taxon>Fungi</taxon>
        <taxon>Dikarya</taxon>
        <taxon>Basidiomycota</taxon>
        <taxon>Ustilaginomycotina</taxon>
        <taxon>Ustilaginomycetes</taxon>
        <taxon>Ustilaginales</taxon>
        <taxon>Ustilaginaceae</taxon>
        <taxon>Ustilago</taxon>
    </lineage>
</organism>
<dbReference type="Proteomes" id="UP000324022">
    <property type="component" value="Unassembled WGS sequence"/>
</dbReference>
<accession>A0A5C3EMU1</accession>
<evidence type="ECO:0000313" key="1">
    <source>
        <dbReference type="EMBL" id="SPO31415.1"/>
    </source>
</evidence>
<protein>
    <submittedName>
        <fullName evidence="1">Uncharacterized protein</fullName>
    </submittedName>
</protein>
<dbReference type="AlphaFoldDB" id="A0A5C3EMU1"/>